<dbReference type="NCBIfam" id="TIGR00333">
    <property type="entry name" value="nrdI"/>
    <property type="match status" value="1"/>
</dbReference>
<dbReference type="PIRSF" id="PIRSF005087">
    <property type="entry name" value="NrdI"/>
    <property type="match status" value="1"/>
</dbReference>
<dbReference type="Pfam" id="PF07972">
    <property type="entry name" value="Flavodoxin_NdrI"/>
    <property type="match status" value="1"/>
</dbReference>
<dbReference type="EMBL" id="SOAW01000001">
    <property type="protein sequence ID" value="TDT32571.1"/>
    <property type="molecule type" value="Genomic_DNA"/>
</dbReference>
<protein>
    <recommendedName>
        <fullName evidence="3 4">Protein NrdI</fullName>
    </recommendedName>
</protein>
<keyword evidence="6" id="KW-1185">Reference proteome</keyword>
<dbReference type="PANTHER" id="PTHR37297:SF1">
    <property type="entry name" value="PROTEIN NRDI"/>
    <property type="match status" value="1"/>
</dbReference>
<comment type="function">
    <text evidence="1 4">Probably involved in ribonucleotide reductase function.</text>
</comment>
<dbReference type="GO" id="GO:0010181">
    <property type="term" value="F:FMN binding"/>
    <property type="evidence" value="ECO:0007669"/>
    <property type="project" value="InterPro"/>
</dbReference>
<evidence type="ECO:0000256" key="3">
    <source>
        <dbReference type="ARBA" id="ARBA00020129"/>
    </source>
</evidence>
<evidence type="ECO:0000256" key="4">
    <source>
        <dbReference type="HAMAP-Rule" id="MF_00128"/>
    </source>
</evidence>
<dbReference type="InterPro" id="IPR020852">
    <property type="entry name" value="RNR_Ib_NrdI_bac"/>
</dbReference>
<reference evidence="5 6" key="1">
    <citation type="submission" date="2019-03" db="EMBL/GenBank/DDBJ databases">
        <title>Genomic Encyclopedia of Archaeal and Bacterial Type Strains, Phase II (KMG-II): from individual species to whole genera.</title>
        <authorList>
            <person name="Goeker M."/>
        </authorList>
    </citation>
    <scope>NUCLEOTIDE SEQUENCE [LARGE SCALE GENOMIC DNA]</scope>
    <source>
        <strain evidence="5 6">DSM 24323</strain>
    </source>
</reference>
<accession>A0A4R7J5E3</accession>
<evidence type="ECO:0000313" key="5">
    <source>
        <dbReference type="EMBL" id="TDT32571.1"/>
    </source>
</evidence>
<evidence type="ECO:0000313" key="6">
    <source>
        <dbReference type="Proteomes" id="UP000295371"/>
    </source>
</evidence>
<comment type="similarity">
    <text evidence="2 4">Belongs to the NrdI family.</text>
</comment>
<evidence type="ECO:0000256" key="2">
    <source>
        <dbReference type="ARBA" id="ARBA00009942"/>
    </source>
</evidence>
<dbReference type="PANTHER" id="PTHR37297">
    <property type="entry name" value="PROTEIN NRDI"/>
    <property type="match status" value="1"/>
</dbReference>
<dbReference type="HAMAP" id="MF_00128">
    <property type="entry name" value="NrdI"/>
    <property type="match status" value="1"/>
</dbReference>
<comment type="caution">
    <text evidence="5">The sequence shown here is derived from an EMBL/GenBank/DDBJ whole genome shotgun (WGS) entry which is preliminary data.</text>
</comment>
<dbReference type="Proteomes" id="UP000295371">
    <property type="component" value="Unassembled WGS sequence"/>
</dbReference>
<organism evidence="5 6">
    <name type="scientific">Naumannella halotolerans</name>
    <dbReference type="NCBI Taxonomy" id="993414"/>
    <lineage>
        <taxon>Bacteria</taxon>
        <taxon>Bacillati</taxon>
        <taxon>Actinomycetota</taxon>
        <taxon>Actinomycetes</taxon>
        <taxon>Propionibacteriales</taxon>
        <taxon>Propionibacteriaceae</taxon>
        <taxon>Naumannella</taxon>
    </lineage>
</organism>
<dbReference type="OrthoDB" id="350535at2"/>
<dbReference type="Gene3D" id="3.40.50.360">
    <property type="match status" value="1"/>
</dbReference>
<dbReference type="AlphaFoldDB" id="A0A4R7J5E3"/>
<dbReference type="InterPro" id="IPR029039">
    <property type="entry name" value="Flavoprotein-like_sf"/>
</dbReference>
<proteinExistence type="inferred from homology"/>
<sequence>MTSATVEPTTGIRQTTDRVIHFSSSSGNTDRFVQKLGIEATRIPLDGTPVQARAPFVLVVPTYGAEGKGHVPPKVVAFLNDPVNRSHLLGVIGAGNTNFHDTYCLAADIIAAKCQVPVFYKFELMGTPDDVDRVREGLEALWRRR</sequence>
<dbReference type="SUPFAM" id="SSF52218">
    <property type="entry name" value="Flavoproteins"/>
    <property type="match status" value="1"/>
</dbReference>
<dbReference type="InterPro" id="IPR004465">
    <property type="entry name" value="RNR_NrdI"/>
</dbReference>
<evidence type="ECO:0000256" key="1">
    <source>
        <dbReference type="ARBA" id="ARBA00003999"/>
    </source>
</evidence>
<dbReference type="RefSeq" id="WP_133753195.1">
    <property type="nucleotide sequence ID" value="NZ_CP171129.1"/>
</dbReference>
<gene>
    <name evidence="4" type="primary">nrdI</name>
    <name evidence="5" type="ORF">CLV29_0151</name>
</gene>
<name>A0A4R7J5E3_9ACTN</name>